<proteinExistence type="predicted"/>
<organism evidence="1 2">
    <name type="scientific">Ixodes persulcatus</name>
    <name type="common">Taiga tick</name>
    <dbReference type="NCBI Taxonomy" id="34615"/>
    <lineage>
        <taxon>Eukaryota</taxon>
        <taxon>Metazoa</taxon>
        <taxon>Ecdysozoa</taxon>
        <taxon>Arthropoda</taxon>
        <taxon>Chelicerata</taxon>
        <taxon>Arachnida</taxon>
        <taxon>Acari</taxon>
        <taxon>Parasitiformes</taxon>
        <taxon>Ixodida</taxon>
        <taxon>Ixodoidea</taxon>
        <taxon>Ixodidae</taxon>
        <taxon>Ixodinae</taxon>
        <taxon>Ixodes</taxon>
    </lineage>
</organism>
<feature type="non-terminal residue" evidence="1">
    <location>
        <position position="1"/>
    </location>
</feature>
<keyword evidence="2" id="KW-1185">Reference proteome</keyword>
<protein>
    <submittedName>
        <fullName evidence="1">Uncharacterized protein</fullName>
    </submittedName>
</protein>
<dbReference type="EMBL" id="JABSTQ010011471">
    <property type="protein sequence ID" value="KAG0410953.1"/>
    <property type="molecule type" value="Genomic_DNA"/>
</dbReference>
<sequence>SVDRVEENHSELSDIVEELEDEMLENGELGHRGSRGSRGGSGMSPRKHHHHHHHHHQHTGQQSQQQPQQMQHGQPVAMHQQPPQVQGSQMHVHGSGRREKRNSAGQLIIEPDDALSDKEIYPYYRGPSIPSVGMTKDMEGGCGIGENYSEEEFSKYDMGPRGAPRGTRGHGAVSTGSVRYHQQQHHQQQQQQQHQQQQQQHHHHQQPQQHGGAPMSYQERPRPTSPTPPTRSRHLSDVDDPRGSYSRSTESRSGQRQPRVRWFVALFDYDPQTMSPNPDTADEELPFQEGDLIKIYGGKDQDGFYKGEANGRMGFVPCNMVSEVHMDSDVAETGPPARSRPPPHRGADGDAWAAGGVLPPQPKRMVALYDYDPAELSPNPDPFSELAFSTGDVIYVYGDMDEDGFFFGELHGLRGLVPSNFLTEAPPDYAEGQRRTPHGAPMQAKELREPMLAPRGGGPGGHQPQQHQPSHQQGHHQQQGSIHGGRGPHGGHQGAGVPHQGAAPGRHAPADDSLQWQQQHPAQHAQQLQQHQQHPYAQQHRGSGGSATMETHYEHRGGPHDQRGYAGRPVVGASQRW</sequence>
<name>A0AC60NV20_IXOPE</name>
<gene>
    <name evidence="1" type="ORF">HPB47_011928</name>
</gene>
<evidence type="ECO:0000313" key="1">
    <source>
        <dbReference type="EMBL" id="KAG0410953.1"/>
    </source>
</evidence>
<dbReference type="Proteomes" id="UP000805193">
    <property type="component" value="Unassembled WGS sequence"/>
</dbReference>
<accession>A0AC60NV20</accession>
<comment type="caution">
    <text evidence="1">The sequence shown here is derived from an EMBL/GenBank/DDBJ whole genome shotgun (WGS) entry which is preliminary data.</text>
</comment>
<reference evidence="1 2" key="1">
    <citation type="journal article" date="2020" name="Cell">
        <title>Large-Scale Comparative Analyses of Tick Genomes Elucidate Their Genetic Diversity and Vector Capacities.</title>
        <authorList>
            <consortium name="Tick Genome and Microbiome Consortium (TIGMIC)"/>
            <person name="Jia N."/>
            <person name="Wang J."/>
            <person name="Shi W."/>
            <person name="Du L."/>
            <person name="Sun Y."/>
            <person name="Zhan W."/>
            <person name="Jiang J.F."/>
            <person name="Wang Q."/>
            <person name="Zhang B."/>
            <person name="Ji P."/>
            <person name="Bell-Sakyi L."/>
            <person name="Cui X.M."/>
            <person name="Yuan T.T."/>
            <person name="Jiang B.G."/>
            <person name="Yang W.F."/>
            <person name="Lam T.T."/>
            <person name="Chang Q.C."/>
            <person name="Ding S.J."/>
            <person name="Wang X.J."/>
            <person name="Zhu J.G."/>
            <person name="Ruan X.D."/>
            <person name="Zhao L."/>
            <person name="Wei J.T."/>
            <person name="Ye R.Z."/>
            <person name="Que T.C."/>
            <person name="Du C.H."/>
            <person name="Zhou Y.H."/>
            <person name="Cheng J.X."/>
            <person name="Dai P.F."/>
            <person name="Guo W.B."/>
            <person name="Han X.H."/>
            <person name="Huang E.J."/>
            <person name="Li L.F."/>
            <person name="Wei W."/>
            <person name="Gao Y.C."/>
            <person name="Liu J.Z."/>
            <person name="Shao H.Z."/>
            <person name="Wang X."/>
            <person name="Wang C.C."/>
            <person name="Yang T.C."/>
            <person name="Huo Q.B."/>
            <person name="Li W."/>
            <person name="Chen H.Y."/>
            <person name="Chen S.E."/>
            <person name="Zhou L.G."/>
            <person name="Ni X.B."/>
            <person name="Tian J.H."/>
            <person name="Sheng Y."/>
            <person name="Liu T."/>
            <person name="Pan Y.S."/>
            <person name="Xia L.Y."/>
            <person name="Li J."/>
            <person name="Zhao F."/>
            <person name="Cao W.C."/>
        </authorList>
    </citation>
    <scope>NUCLEOTIDE SEQUENCE [LARGE SCALE GENOMIC DNA]</scope>
    <source>
        <strain evidence="1">Iper-2018</strain>
    </source>
</reference>
<evidence type="ECO:0000313" key="2">
    <source>
        <dbReference type="Proteomes" id="UP000805193"/>
    </source>
</evidence>